<dbReference type="GO" id="GO:0005886">
    <property type="term" value="C:plasma membrane"/>
    <property type="evidence" value="ECO:0007669"/>
    <property type="project" value="InterPro"/>
</dbReference>
<evidence type="ECO:0000256" key="3">
    <source>
        <dbReference type="ARBA" id="ARBA00022989"/>
    </source>
</evidence>
<protein>
    <submittedName>
        <fullName evidence="7">Translocation/assembly module TamB</fullName>
    </submittedName>
</protein>
<dbReference type="PANTHER" id="PTHR36985">
    <property type="entry name" value="TRANSLOCATION AND ASSEMBLY MODULE SUBUNIT TAMB"/>
    <property type="match status" value="1"/>
</dbReference>
<dbReference type="GO" id="GO:0009306">
    <property type="term" value="P:protein secretion"/>
    <property type="evidence" value="ECO:0007669"/>
    <property type="project" value="InterPro"/>
</dbReference>
<organism evidence="7 8">
    <name type="scientific">Haemophilus parainfluenzae</name>
    <dbReference type="NCBI Taxonomy" id="729"/>
    <lineage>
        <taxon>Bacteria</taxon>
        <taxon>Pseudomonadati</taxon>
        <taxon>Pseudomonadota</taxon>
        <taxon>Gammaproteobacteria</taxon>
        <taxon>Pasteurellales</taxon>
        <taxon>Pasteurellaceae</taxon>
        <taxon>Haemophilus</taxon>
    </lineage>
</organism>
<comment type="caution">
    <text evidence="7">The sequence shown here is derived from an EMBL/GenBank/DDBJ whole genome shotgun (WGS) entry which is preliminary data.</text>
</comment>
<name>A0A369Z3P5_HAEPA</name>
<keyword evidence="2 5" id="KW-0812">Transmembrane</keyword>
<keyword evidence="3 5" id="KW-1133">Transmembrane helix</keyword>
<comment type="subcellular location">
    <subcellularLocation>
        <location evidence="1">Membrane</location>
        <topology evidence="1">Single-pass membrane protein</topology>
    </subcellularLocation>
</comment>
<proteinExistence type="predicted"/>
<evidence type="ECO:0000313" key="7">
    <source>
        <dbReference type="EMBL" id="RDE89776.1"/>
    </source>
</evidence>
<dbReference type="PANTHER" id="PTHR36985:SF1">
    <property type="entry name" value="TRANSLOCATION AND ASSEMBLY MODULE SUBUNIT TAMB"/>
    <property type="match status" value="1"/>
</dbReference>
<dbReference type="GO" id="GO:0097347">
    <property type="term" value="C:TAM protein secretion complex"/>
    <property type="evidence" value="ECO:0007669"/>
    <property type="project" value="TreeGrafter"/>
</dbReference>
<gene>
    <name evidence="7" type="ORF">DPV87_08390</name>
</gene>
<evidence type="ECO:0000259" key="6">
    <source>
        <dbReference type="Pfam" id="PF04357"/>
    </source>
</evidence>
<evidence type="ECO:0000313" key="8">
    <source>
        <dbReference type="Proteomes" id="UP000253910"/>
    </source>
</evidence>
<dbReference type="EMBL" id="QEPW01000015">
    <property type="protein sequence ID" value="RDE89776.1"/>
    <property type="molecule type" value="Genomic_DNA"/>
</dbReference>
<feature type="domain" description="Translocation and assembly module TamB C-terminal" evidence="6">
    <location>
        <begin position="952"/>
        <end position="1297"/>
    </location>
</feature>
<feature type="transmembrane region" description="Helical" evidence="5">
    <location>
        <begin position="25"/>
        <end position="46"/>
    </location>
</feature>
<reference evidence="7 8" key="1">
    <citation type="submission" date="2018-05" db="EMBL/GenBank/DDBJ databases">
        <title>Draft Genome Sequences for a Diverse set of 7 Haemophilus Species.</title>
        <authorList>
            <person name="Nichols M."/>
            <person name="Topaz N."/>
            <person name="Wang X."/>
            <person name="Wang X."/>
            <person name="Boxrud D."/>
        </authorList>
    </citation>
    <scope>NUCLEOTIDE SEQUENCE [LARGE SCALE GENOMIC DNA]</scope>
    <source>
        <strain evidence="7 8">C2008001710</strain>
    </source>
</reference>
<accession>A0A369Z3P5</accession>
<dbReference type="Pfam" id="PF04357">
    <property type="entry name" value="TamB"/>
    <property type="match status" value="1"/>
</dbReference>
<evidence type="ECO:0000256" key="1">
    <source>
        <dbReference type="ARBA" id="ARBA00004167"/>
    </source>
</evidence>
<evidence type="ECO:0000256" key="5">
    <source>
        <dbReference type="SAM" id="Phobius"/>
    </source>
</evidence>
<dbReference type="Proteomes" id="UP000253910">
    <property type="component" value="Unassembled WGS sequence"/>
</dbReference>
<evidence type="ECO:0000256" key="2">
    <source>
        <dbReference type="ARBA" id="ARBA00022692"/>
    </source>
</evidence>
<evidence type="ECO:0000256" key="4">
    <source>
        <dbReference type="ARBA" id="ARBA00023136"/>
    </source>
</evidence>
<sequence>MSEQEKQPDNQTTQPVKKKKTCRKILCVGSAVIFVPVLGLVTALSFDSGQRALIQLADKMLDSLSIEQVSGGLQDGLVLENLRFQTTGVDVALPKTRLQLNLARLLSGDIIVDDLSLTQPKIAIDTSVMPPSEEKQTESGPMEKIHLPVSVQVKNVAITDFDMKLDQSNITFSSFQSAISLNNESGLTLEPTTLSDVLFSTVSQTQPNTPQPEKKEPAKPVDWAQIEQTLTPAFLGNLNAVNLPFDMHIPSVLGTNWQYQSLNEKGEETQKITVPKVELQADATDHLVKLQKLDIDSSLGTLSSQGQLQLNEDFPVDLTLKSDLQAFKSKDKTILPASKVDLNLSGSLKKTTTLSLTTQGVLDATLTGDVKLAEDKMPLNLQLKAKKGQYAFADSLAPLKINDVDIKLTGDLLNYHAEVVGGVDGMDHIPHTHIDLNADGKLYEVTINELKLAALDGTARLTGSSNWKDGAQWDVTADLNKMNIRPYVPAMPAILSGKVSSKGSADSNHWKVDVPAVDLTGNLSSRPLSLKGSVFLSNETLLNIPGLLLNYGDNRIAAKGTLGDKSNLDLDINAPSLRGLWQDLAGSVVGKAQILGKLTAPTINTDLTAQGLHFQGLDLSKALIKGNVVSEPQVKGELTVKAENFRYGDSIKLHNIDLNASGDEKHHTLTLKSKGEPVAADLQIAGNFDRTSQQWKGNLSQVSLNSPIGDFKVNQTIPVTYDNKKIQATIGSHCWINQDLDLCFPQQFTAGKNGEVPFELKRINLDLVNKLMGQDTLKGQLQSRGKVAWFADKPLQLNVAVEGNNIGVAQKLDYRTFKLDIPKLSVNADIQNNNLTLKSDINVQNQGRVGTDLKINDLSKGRQLGGTFTIEGLRLSLANQLFSSGESMDGEVVSRLSFGGNLEKPLLNGNFDIRNVKTKLKSLPFDVTDGQVAIRFNGTSSTLNGHVQTPDSKLNINGQANWAHMDNWTAEVRAQADNFKVDIPSMAKLKVSPNVVIKASPKLLDLSGNVDIPWARIAIESLPDNAEPVSEDEVILNGPRKSKEELINRQFATETKSGMQIQSDLKIKIGDDVHLNAYGLKTNLNGLLSVKQDKGKLGLFGQINLKNGRYASFGQDLLIRKGQISFAGLPSQPMLNIEAIRNPEAMEDSKVTAGVKVIGMASSPQVTIFSDPAKSQDQALSYLLTGRSLENSGEAGSSGSVGAALLGLGLAKSGKVVGGIGEAFGIQDLNLGTAGVGDSSKVQVSGNIGKRLQVKYGVGLFDGLAEVTLRYRLMPQLYFQSVSSTNQVFDLLYQFEF</sequence>
<keyword evidence="4 5" id="KW-0472">Membrane</keyword>
<dbReference type="InterPro" id="IPR007452">
    <property type="entry name" value="TamB_C"/>
</dbReference>